<evidence type="ECO:0000313" key="8">
    <source>
        <dbReference type="EMBL" id="AYV83877.1"/>
    </source>
</evidence>
<evidence type="ECO:0000256" key="3">
    <source>
        <dbReference type="ARBA" id="ARBA00012662"/>
    </source>
</evidence>
<dbReference type="GO" id="GO:0016139">
    <property type="term" value="P:glycoside catabolic process"/>
    <property type="evidence" value="ECO:0007669"/>
    <property type="project" value="TreeGrafter"/>
</dbReference>
<keyword evidence="5" id="KW-0378">Hydrolase</keyword>
<evidence type="ECO:0000256" key="5">
    <source>
        <dbReference type="ARBA" id="ARBA00022801"/>
    </source>
</evidence>
<feature type="domain" description="Glycoside hydrolase family 29 N-terminal" evidence="7">
    <location>
        <begin position="159"/>
        <end position="353"/>
    </location>
</feature>
<feature type="domain" description="Glycoside hydrolase family 29 N-terminal" evidence="7">
    <location>
        <begin position="2"/>
        <end position="134"/>
    </location>
</feature>
<organism evidence="8">
    <name type="scientific">Hyperionvirus sp</name>
    <dbReference type="NCBI Taxonomy" id="2487770"/>
    <lineage>
        <taxon>Viruses</taxon>
        <taxon>Varidnaviria</taxon>
        <taxon>Bamfordvirae</taxon>
        <taxon>Nucleocytoviricota</taxon>
        <taxon>Megaviricetes</taxon>
        <taxon>Imitervirales</taxon>
        <taxon>Mimiviridae</taxon>
        <taxon>Klosneuvirinae</taxon>
    </lineage>
</organism>
<dbReference type="PANTHER" id="PTHR10030">
    <property type="entry name" value="ALPHA-L-FUCOSIDASE"/>
    <property type="match status" value="1"/>
</dbReference>
<dbReference type="PRINTS" id="PR00741">
    <property type="entry name" value="GLHYDRLASE29"/>
</dbReference>
<dbReference type="Pfam" id="PF01120">
    <property type="entry name" value="Alpha_L_fucos"/>
    <property type="match status" value="2"/>
</dbReference>
<dbReference type="PIRSF" id="PIRSF001092">
    <property type="entry name" value="Alpha-L-fucosidase"/>
    <property type="match status" value="1"/>
</dbReference>
<sequence>MYEANWDSLDKRPLPEWFRESSLGIMIHWGVYSVPGFCVYQEKAKIQNGSEWYLRRLKNPYYSVPPDKEMLTIQYHQKNYKDMDYYGFGEMFKASKWNPDEWAELFKKSGAKYVVITAKHHDGFTLFPHKSAIYRKDQSRGGAAMLNIAERSENSQSCMAWNSVDVGPKRDIIGDLQRAVTKVGLKFGVYYSLLEWYPWTHTNYVAKVHEQIKYLVETYKPEVLWLDGHWSKTAEEWKIQELLAWMYNDSVVKDTIVVNDRLGKFESGKHGDFYNFSDRFIPERKMDHKFETVIGVSTCWGYNKLHKHLDWKSADELNELYQTVKKFGGNLLLNVGPDAEGIIPKQEVAALSKLKI</sequence>
<evidence type="ECO:0000256" key="1">
    <source>
        <dbReference type="ARBA" id="ARBA00004071"/>
    </source>
</evidence>
<evidence type="ECO:0000256" key="2">
    <source>
        <dbReference type="ARBA" id="ARBA00007951"/>
    </source>
</evidence>
<dbReference type="EMBL" id="MK072395">
    <property type="protein sequence ID" value="AYV83877.1"/>
    <property type="molecule type" value="Genomic_DNA"/>
</dbReference>
<evidence type="ECO:0000256" key="4">
    <source>
        <dbReference type="ARBA" id="ARBA00022729"/>
    </source>
</evidence>
<dbReference type="PANTHER" id="PTHR10030:SF37">
    <property type="entry name" value="ALPHA-L-FUCOSIDASE-RELATED"/>
    <property type="match status" value="1"/>
</dbReference>
<dbReference type="EC" id="3.2.1.51" evidence="3"/>
<dbReference type="GO" id="GO:0006004">
    <property type="term" value="P:fucose metabolic process"/>
    <property type="evidence" value="ECO:0007669"/>
    <property type="project" value="InterPro"/>
</dbReference>
<dbReference type="InterPro" id="IPR017853">
    <property type="entry name" value="GH"/>
</dbReference>
<dbReference type="SMR" id="A0A3G5A9D6"/>
<keyword evidence="4" id="KW-0732">Signal</keyword>
<name>A0A3G5A9D6_9VIRU</name>
<dbReference type="GO" id="GO:0004560">
    <property type="term" value="F:alpha-L-fucosidase activity"/>
    <property type="evidence" value="ECO:0007669"/>
    <property type="project" value="InterPro"/>
</dbReference>
<reference evidence="8" key="1">
    <citation type="submission" date="2018-10" db="EMBL/GenBank/DDBJ databases">
        <title>Hidden diversity of soil giant viruses.</title>
        <authorList>
            <person name="Schulz F."/>
            <person name="Alteio L."/>
            <person name="Goudeau D."/>
            <person name="Ryan E.M."/>
            <person name="Malmstrom R.R."/>
            <person name="Blanchard J."/>
            <person name="Woyke T."/>
        </authorList>
    </citation>
    <scope>NUCLEOTIDE SEQUENCE</scope>
    <source>
        <strain evidence="8">HYV1</strain>
    </source>
</reference>
<dbReference type="SMART" id="SM00812">
    <property type="entry name" value="Alpha_L_fucos"/>
    <property type="match status" value="1"/>
</dbReference>
<comment type="function">
    <text evidence="1">Alpha-L-fucosidase is responsible for hydrolyzing the alpha-1,6-linked fucose joined to the reducing-end N-acetylglucosamine of the carbohydrate moieties of glycoproteins.</text>
</comment>
<dbReference type="SUPFAM" id="SSF51445">
    <property type="entry name" value="(Trans)glycosidases"/>
    <property type="match status" value="2"/>
</dbReference>
<dbReference type="InterPro" id="IPR000933">
    <property type="entry name" value="Glyco_hydro_29"/>
</dbReference>
<accession>A0A3G5A9D6</accession>
<comment type="similarity">
    <text evidence="2">Belongs to the glycosyl hydrolase 29 family.</text>
</comment>
<evidence type="ECO:0000259" key="7">
    <source>
        <dbReference type="Pfam" id="PF01120"/>
    </source>
</evidence>
<dbReference type="InterPro" id="IPR057739">
    <property type="entry name" value="Glyco_hydro_29_N"/>
</dbReference>
<evidence type="ECO:0000256" key="6">
    <source>
        <dbReference type="ARBA" id="ARBA00023295"/>
    </source>
</evidence>
<dbReference type="InterPro" id="IPR016286">
    <property type="entry name" value="FUC_metazoa-typ"/>
</dbReference>
<protein>
    <recommendedName>
        <fullName evidence="3">alpha-L-fucosidase</fullName>
        <ecNumber evidence="3">3.2.1.51</ecNumber>
    </recommendedName>
</protein>
<gene>
    <name evidence="8" type="ORF">Hyperionvirus13_20</name>
</gene>
<dbReference type="Gene3D" id="3.20.20.80">
    <property type="entry name" value="Glycosidases"/>
    <property type="match status" value="1"/>
</dbReference>
<proteinExistence type="inferred from homology"/>
<keyword evidence="6" id="KW-0326">Glycosidase</keyword>